<dbReference type="SMART" id="SM00903">
    <property type="entry name" value="Flavin_Reduct"/>
    <property type="match status" value="1"/>
</dbReference>
<keyword evidence="2" id="KW-0560">Oxidoreductase</keyword>
<dbReference type="InterPro" id="IPR012349">
    <property type="entry name" value="Split_barrel_FMN-bd"/>
</dbReference>
<evidence type="ECO:0000313" key="5">
    <source>
        <dbReference type="Proteomes" id="UP000567186"/>
    </source>
</evidence>
<dbReference type="AlphaFoldDB" id="A0A7Y0RB89"/>
<dbReference type="EMBL" id="JABCKY010000001">
    <property type="protein sequence ID" value="NMT62716.1"/>
    <property type="molecule type" value="Genomic_DNA"/>
</dbReference>
<dbReference type="GO" id="GO:0010181">
    <property type="term" value="F:FMN binding"/>
    <property type="evidence" value="ECO:0007669"/>
    <property type="project" value="InterPro"/>
</dbReference>
<evidence type="ECO:0000259" key="3">
    <source>
        <dbReference type="SMART" id="SM00903"/>
    </source>
</evidence>
<dbReference type="Gene3D" id="2.30.110.10">
    <property type="entry name" value="Electron Transport, Fmn-binding Protein, Chain A"/>
    <property type="match status" value="1"/>
</dbReference>
<dbReference type="GO" id="GO:0042602">
    <property type="term" value="F:riboflavin reductase (NADPH) activity"/>
    <property type="evidence" value="ECO:0007669"/>
    <property type="project" value="TreeGrafter"/>
</dbReference>
<name>A0A7Y0RB89_9GAMM</name>
<feature type="domain" description="Flavin reductase like" evidence="3">
    <location>
        <begin position="1"/>
        <end position="147"/>
    </location>
</feature>
<keyword evidence="5" id="KW-1185">Reference proteome</keyword>
<comment type="similarity">
    <text evidence="1">Belongs to the non-flavoprotein flavin reductase family.</text>
</comment>
<sequence length="157" mass="16423">MRQLAASVALATTVQNNRPAGLTVSSFCSLSTEPPRILVCVNKNSATYQSLKIGAPLAVNVLAHGQNALAMRFASSRHSGESRFAEGSWSTLVSGAPVLADCLTTFDCDIAEVHDGGTHGIVVADVLALAEPGCREPLLYCDGGFGMMKRSPEKSDA</sequence>
<dbReference type="PANTHER" id="PTHR30466">
    <property type="entry name" value="FLAVIN REDUCTASE"/>
    <property type="match status" value="1"/>
</dbReference>
<dbReference type="Pfam" id="PF01613">
    <property type="entry name" value="Flavin_Reduct"/>
    <property type="match status" value="1"/>
</dbReference>
<protein>
    <submittedName>
        <fullName evidence="4">Flavin reductase</fullName>
    </submittedName>
</protein>
<comment type="caution">
    <text evidence="4">The sequence shown here is derived from an EMBL/GenBank/DDBJ whole genome shotgun (WGS) entry which is preliminary data.</text>
</comment>
<proteinExistence type="inferred from homology"/>
<gene>
    <name evidence="4" type="ORF">HIU99_03810</name>
</gene>
<dbReference type="SUPFAM" id="SSF50475">
    <property type="entry name" value="FMN-binding split barrel"/>
    <property type="match status" value="1"/>
</dbReference>
<reference evidence="4 5" key="1">
    <citation type="submission" date="2020-04" db="EMBL/GenBank/DDBJ databases">
        <title>Marinobacter oceani sp. nov., isolated from marine solar saltern.</title>
        <authorList>
            <person name="Chen X.-Y."/>
        </authorList>
    </citation>
    <scope>NUCLEOTIDE SEQUENCE [LARGE SCALE GENOMIC DNA]</scope>
    <source>
        <strain evidence="4 5">W62</strain>
    </source>
</reference>
<dbReference type="Proteomes" id="UP000567186">
    <property type="component" value="Unassembled WGS sequence"/>
</dbReference>
<accession>A0A7Y0RB89</accession>
<evidence type="ECO:0000313" key="4">
    <source>
        <dbReference type="EMBL" id="NMT62716.1"/>
    </source>
</evidence>
<evidence type="ECO:0000256" key="1">
    <source>
        <dbReference type="ARBA" id="ARBA00008898"/>
    </source>
</evidence>
<dbReference type="InterPro" id="IPR002563">
    <property type="entry name" value="Flavin_Rdtase-like_dom"/>
</dbReference>
<dbReference type="PANTHER" id="PTHR30466:SF11">
    <property type="entry name" value="FLAVIN-DEPENDENT MONOOXYGENASE, REDUCTASE SUBUNIT HSAB"/>
    <property type="match status" value="1"/>
</dbReference>
<dbReference type="RefSeq" id="WP_168355019.1">
    <property type="nucleotide sequence ID" value="NZ_JABCKY010000001.1"/>
</dbReference>
<dbReference type="InterPro" id="IPR050268">
    <property type="entry name" value="NADH-dep_flavin_reductase"/>
</dbReference>
<evidence type="ECO:0000256" key="2">
    <source>
        <dbReference type="ARBA" id="ARBA00023002"/>
    </source>
</evidence>
<organism evidence="4 5">
    <name type="scientific">Marinobacter orientalis</name>
    <dbReference type="NCBI Taxonomy" id="1928859"/>
    <lineage>
        <taxon>Bacteria</taxon>
        <taxon>Pseudomonadati</taxon>
        <taxon>Pseudomonadota</taxon>
        <taxon>Gammaproteobacteria</taxon>
        <taxon>Pseudomonadales</taxon>
        <taxon>Marinobacteraceae</taxon>
        <taxon>Marinobacter</taxon>
    </lineage>
</organism>